<dbReference type="Proteomes" id="UP000282971">
    <property type="component" value="Unassembled WGS sequence"/>
</dbReference>
<proteinExistence type="predicted"/>
<name>A0A437LVH1_9SPHN</name>
<sequence length="416" mass="46723">MTWDPGARPAWVQHAINGEGGPIYAIARQPLIVDELLAEAELTTGLSDWGPDDFREPLDVFIAAIEAEANLHPAGRLRLRGEVMHALENRLRHYRYLADNPTVLNERIVAPIIVTGSPRAGTSMMHELIALLPNMRAPVTWEYWWPTPFTNHRGGRDPRIELANADVRLLAELSVAMDGIHTYGGLQLREDPSAMLPTFRADPLWTYSRVPSYDRWIQANGLRPGYEYHRQVLQILQHQAQDNRTWVIKAPSHLGYLELMLELYPDARIVVCHRDPMAMISSVSSLIATLRWSSAEGVDFKEVARESMDQFGRNLDAVLDMRKRGVLTDDRCIDVTFDRFTGDQAGAVKAIAERFGIPFPAATEQALADHLAAKPRGRHGGHAHSVDALGMDIAAERARFADYMTYFHVRPEEAGD</sequence>
<accession>A0A437LVH1</accession>
<dbReference type="PANTHER" id="PTHR36451:SF1">
    <property type="entry name" value="OMEGA-HYDROXY-BETA-DIHYDROMENAQUINONE-9 SULFOTRANSFERASE STF3"/>
    <property type="match status" value="1"/>
</dbReference>
<organism evidence="1 2">
    <name type="scientific">Sphingomonas crocodyli</name>
    <dbReference type="NCBI Taxonomy" id="1979270"/>
    <lineage>
        <taxon>Bacteria</taxon>
        <taxon>Pseudomonadati</taxon>
        <taxon>Pseudomonadota</taxon>
        <taxon>Alphaproteobacteria</taxon>
        <taxon>Sphingomonadales</taxon>
        <taxon>Sphingomonadaceae</taxon>
        <taxon>Sphingomonas</taxon>
    </lineage>
</organism>
<gene>
    <name evidence="1" type="ORF">EOD43_21720</name>
</gene>
<dbReference type="InterPro" id="IPR027417">
    <property type="entry name" value="P-loop_NTPase"/>
</dbReference>
<dbReference type="Pfam" id="PF13469">
    <property type="entry name" value="Sulfotransfer_3"/>
    <property type="match status" value="1"/>
</dbReference>
<dbReference type="SUPFAM" id="SSF52540">
    <property type="entry name" value="P-loop containing nucleoside triphosphate hydrolases"/>
    <property type="match status" value="1"/>
</dbReference>
<dbReference type="Gene3D" id="3.40.50.300">
    <property type="entry name" value="P-loop containing nucleotide triphosphate hydrolases"/>
    <property type="match status" value="1"/>
</dbReference>
<reference evidence="1 2" key="1">
    <citation type="submission" date="2019-01" db="EMBL/GenBank/DDBJ databases">
        <authorList>
            <person name="Chen W.-M."/>
        </authorList>
    </citation>
    <scope>NUCLEOTIDE SEQUENCE [LARGE SCALE GENOMIC DNA]</scope>
    <source>
        <strain evidence="1 2">CCP-7</strain>
    </source>
</reference>
<dbReference type="AlphaFoldDB" id="A0A437LVH1"/>
<dbReference type="OrthoDB" id="9777890at2"/>
<dbReference type="InterPro" id="IPR052736">
    <property type="entry name" value="Stf3_sulfotransferase"/>
</dbReference>
<protein>
    <submittedName>
        <fullName evidence="1">Sulfotransferase</fullName>
    </submittedName>
</protein>
<keyword evidence="2" id="KW-1185">Reference proteome</keyword>
<dbReference type="EMBL" id="SACN01000005">
    <property type="protein sequence ID" value="RVT89389.1"/>
    <property type="molecule type" value="Genomic_DNA"/>
</dbReference>
<evidence type="ECO:0000313" key="1">
    <source>
        <dbReference type="EMBL" id="RVT89389.1"/>
    </source>
</evidence>
<dbReference type="PANTHER" id="PTHR36451">
    <property type="entry name" value="PAPS-DEPENDENT SULFOTRANSFERASE STF3"/>
    <property type="match status" value="1"/>
</dbReference>
<evidence type="ECO:0000313" key="2">
    <source>
        <dbReference type="Proteomes" id="UP000282971"/>
    </source>
</evidence>
<dbReference type="GO" id="GO:0016740">
    <property type="term" value="F:transferase activity"/>
    <property type="evidence" value="ECO:0007669"/>
    <property type="project" value="UniProtKB-KW"/>
</dbReference>
<keyword evidence="1" id="KW-0808">Transferase</keyword>
<comment type="caution">
    <text evidence="1">The sequence shown here is derived from an EMBL/GenBank/DDBJ whole genome shotgun (WGS) entry which is preliminary data.</text>
</comment>